<sequence>MADPKDLPQLESLSAPLGALISSVGRSVAQAQRELDEATLEHLRAIYESDEGLAAELQRIGYRPTWYHIPEAEAEIAVALSITAEEQTQGTQGRSRVKMYGAPMDASYTNRFGYSLSAQSRLKFRVVPVPPSPQAEALVVVPAVVGKTVADGRALLQALGVPHRFPTDAGDTEVIASASALPGTVLPPGGELVLILKRRWEPAPVPGPITRQPPILTTMEPVPESPEKK</sequence>
<accession>A0A084SSR5</accession>
<name>A0A084SSR5_9BACT</name>
<proteinExistence type="predicted"/>
<reference evidence="3 4" key="1">
    <citation type="submission" date="2014-07" db="EMBL/GenBank/DDBJ databases">
        <title>Draft Genome Sequence of Gephyronic Acid Producer, Cystobacter violaceus Strain Cb vi76.</title>
        <authorList>
            <person name="Stevens D.C."/>
            <person name="Young J."/>
            <person name="Carmichael R."/>
            <person name="Tan J."/>
            <person name="Taylor R.E."/>
        </authorList>
    </citation>
    <scope>NUCLEOTIDE SEQUENCE [LARGE SCALE GENOMIC DNA]</scope>
    <source>
        <strain evidence="3 4">Cb vi76</strain>
    </source>
</reference>
<evidence type="ECO:0000313" key="3">
    <source>
        <dbReference type="EMBL" id="KFA91500.1"/>
    </source>
</evidence>
<dbReference type="PROSITE" id="PS51178">
    <property type="entry name" value="PASTA"/>
    <property type="match status" value="1"/>
</dbReference>
<gene>
    <name evidence="3" type="ORF">Q664_22110</name>
</gene>
<dbReference type="Proteomes" id="UP000028547">
    <property type="component" value="Unassembled WGS sequence"/>
</dbReference>
<dbReference type="RefSeq" id="WP_043398673.1">
    <property type="nucleotide sequence ID" value="NZ_JPMI01000142.1"/>
</dbReference>
<evidence type="ECO:0000313" key="4">
    <source>
        <dbReference type="Proteomes" id="UP000028547"/>
    </source>
</evidence>
<dbReference type="InterPro" id="IPR005543">
    <property type="entry name" value="PASTA_dom"/>
</dbReference>
<organism evidence="3 4">
    <name type="scientific">Archangium violaceum Cb vi76</name>
    <dbReference type="NCBI Taxonomy" id="1406225"/>
    <lineage>
        <taxon>Bacteria</taxon>
        <taxon>Pseudomonadati</taxon>
        <taxon>Myxococcota</taxon>
        <taxon>Myxococcia</taxon>
        <taxon>Myxococcales</taxon>
        <taxon>Cystobacterineae</taxon>
        <taxon>Archangiaceae</taxon>
        <taxon>Archangium</taxon>
    </lineage>
</organism>
<dbReference type="AlphaFoldDB" id="A0A084SSR5"/>
<comment type="caution">
    <text evidence="3">The sequence shown here is derived from an EMBL/GenBank/DDBJ whole genome shotgun (WGS) entry which is preliminary data.</text>
</comment>
<feature type="region of interest" description="Disordered" evidence="1">
    <location>
        <begin position="206"/>
        <end position="229"/>
    </location>
</feature>
<dbReference type="EMBL" id="JPMI01000142">
    <property type="protein sequence ID" value="KFA91500.1"/>
    <property type="molecule type" value="Genomic_DNA"/>
</dbReference>
<dbReference type="CDD" id="cd06577">
    <property type="entry name" value="PASTA_pknB"/>
    <property type="match status" value="1"/>
</dbReference>
<feature type="domain" description="PASTA" evidence="2">
    <location>
        <begin position="135"/>
        <end position="198"/>
    </location>
</feature>
<evidence type="ECO:0000256" key="1">
    <source>
        <dbReference type="SAM" id="MobiDB-lite"/>
    </source>
</evidence>
<protein>
    <recommendedName>
        <fullName evidence="2">PASTA domain-containing protein</fullName>
    </recommendedName>
</protein>
<evidence type="ECO:0000259" key="2">
    <source>
        <dbReference type="PROSITE" id="PS51178"/>
    </source>
</evidence>